<evidence type="ECO:0000313" key="7">
    <source>
        <dbReference type="EMBL" id="KAF0022858.1"/>
    </source>
</evidence>
<reference evidence="7 8" key="1">
    <citation type="submission" date="2019-06" db="EMBL/GenBank/DDBJ databases">
        <title>Draft genomes of female and male turbot (Scophthalmus maximus).</title>
        <authorList>
            <person name="Xu H."/>
            <person name="Xu X.-W."/>
            <person name="Shao C."/>
            <person name="Chen S."/>
        </authorList>
    </citation>
    <scope>NUCLEOTIDE SEQUENCE [LARGE SCALE GENOMIC DNA]</scope>
    <source>
        <strain evidence="7">Ysfricsl-2016a</strain>
        <tissue evidence="7">Blood</tissue>
    </source>
</reference>
<keyword evidence="5" id="KW-0807">Transducer</keyword>
<dbReference type="EMBL" id="VEVO01000023">
    <property type="protein sequence ID" value="KAF0022858.1"/>
    <property type="molecule type" value="Genomic_DNA"/>
</dbReference>
<keyword evidence="3 6" id="KW-1133">Transmembrane helix</keyword>
<evidence type="ECO:0000256" key="3">
    <source>
        <dbReference type="ARBA" id="ARBA00022989"/>
    </source>
</evidence>
<evidence type="ECO:0000256" key="6">
    <source>
        <dbReference type="SAM" id="Phobius"/>
    </source>
</evidence>
<dbReference type="Proteomes" id="UP000438429">
    <property type="component" value="Unassembled WGS sequence"/>
</dbReference>
<comment type="subcellular location">
    <subcellularLocation>
        <location evidence="1">Membrane</location>
        <topology evidence="1">Multi-pass membrane protein</topology>
    </subcellularLocation>
</comment>
<accession>A0A6A4RS40</accession>
<sequence>MVIKLTVAAWGVVFVLVAVLLGLTVRLNRCRTLIMNPYCDNASLFKLSCDSVFINNVYGLTFTVVLFTASVGSVVLTYSKITAACVTSKSKHYC</sequence>
<proteinExistence type="predicted"/>
<dbReference type="GO" id="GO:0005549">
    <property type="term" value="F:odorant binding"/>
    <property type="evidence" value="ECO:0007669"/>
    <property type="project" value="TreeGrafter"/>
</dbReference>
<dbReference type="SUPFAM" id="SSF81321">
    <property type="entry name" value="Family A G protein-coupled receptor-like"/>
    <property type="match status" value="1"/>
</dbReference>
<dbReference type="InterPro" id="IPR052921">
    <property type="entry name" value="GPCR1_Superfamily_Member"/>
</dbReference>
<organism evidence="7 8">
    <name type="scientific">Scophthalmus maximus</name>
    <name type="common">Turbot</name>
    <name type="synonym">Psetta maxima</name>
    <dbReference type="NCBI Taxonomy" id="52904"/>
    <lineage>
        <taxon>Eukaryota</taxon>
        <taxon>Metazoa</taxon>
        <taxon>Chordata</taxon>
        <taxon>Craniata</taxon>
        <taxon>Vertebrata</taxon>
        <taxon>Euteleostomi</taxon>
        <taxon>Actinopterygii</taxon>
        <taxon>Neopterygii</taxon>
        <taxon>Teleostei</taxon>
        <taxon>Neoteleostei</taxon>
        <taxon>Acanthomorphata</taxon>
        <taxon>Carangaria</taxon>
        <taxon>Pleuronectiformes</taxon>
        <taxon>Pleuronectoidei</taxon>
        <taxon>Scophthalmidae</taxon>
        <taxon>Scophthalmus</taxon>
    </lineage>
</organism>
<comment type="caution">
    <text evidence="7">The sequence shown here is derived from an EMBL/GenBank/DDBJ whole genome shotgun (WGS) entry which is preliminary data.</text>
</comment>
<dbReference type="AlphaFoldDB" id="A0A6A4RS40"/>
<name>A0A6A4RS40_SCOMX</name>
<feature type="transmembrane region" description="Helical" evidence="6">
    <location>
        <begin position="6"/>
        <end position="25"/>
    </location>
</feature>
<evidence type="ECO:0000256" key="5">
    <source>
        <dbReference type="ARBA" id="ARBA00023224"/>
    </source>
</evidence>
<dbReference type="GO" id="GO:0004984">
    <property type="term" value="F:olfactory receptor activity"/>
    <property type="evidence" value="ECO:0007669"/>
    <property type="project" value="InterPro"/>
</dbReference>
<evidence type="ECO:0000313" key="8">
    <source>
        <dbReference type="Proteomes" id="UP000438429"/>
    </source>
</evidence>
<gene>
    <name evidence="7" type="ORF">F2P81_024839</name>
</gene>
<evidence type="ECO:0000256" key="4">
    <source>
        <dbReference type="ARBA" id="ARBA00023136"/>
    </source>
</evidence>
<protein>
    <submittedName>
        <fullName evidence="7">Uncharacterized protein</fullName>
    </submittedName>
</protein>
<dbReference type="GO" id="GO:0016020">
    <property type="term" value="C:membrane"/>
    <property type="evidence" value="ECO:0007669"/>
    <property type="project" value="UniProtKB-SubCell"/>
</dbReference>
<evidence type="ECO:0000256" key="1">
    <source>
        <dbReference type="ARBA" id="ARBA00004141"/>
    </source>
</evidence>
<dbReference type="GO" id="GO:0007186">
    <property type="term" value="P:G protein-coupled receptor signaling pathway"/>
    <property type="evidence" value="ECO:0007669"/>
    <property type="project" value="InterPro"/>
</dbReference>
<dbReference type="PANTHER" id="PTHR26451">
    <property type="entry name" value="G_PROTEIN_RECEP_F1_2 DOMAIN-CONTAINING PROTEIN"/>
    <property type="match status" value="1"/>
</dbReference>
<keyword evidence="2 6" id="KW-0812">Transmembrane</keyword>
<dbReference type="Pfam" id="PF13853">
    <property type="entry name" value="7tm_4"/>
    <property type="match status" value="1"/>
</dbReference>
<keyword evidence="4 6" id="KW-0472">Membrane</keyword>
<evidence type="ECO:0000256" key="2">
    <source>
        <dbReference type="ARBA" id="ARBA00022692"/>
    </source>
</evidence>
<dbReference type="PANTHER" id="PTHR26451:SF848">
    <property type="entry name" value="ODORANT RECEPTOR-RELATED"/>
    <property type="match status" value="1"/>
</dbReference>
<dbReference type="InterPro" id="IPR000725">
    <property type="entry name" value="Olfact_rcpt"/>
</dbReference>